<protein>
    <submittedName>
        <fullName evidence="2">Uncharacterized protein</fullName>
    </submittedName>
</protein>
<keyword evidence="3" id="KW-1185">Reference proteome</keyword>
<name>A0ABS2NW18_9BACI</name>
<feature type="compositionally biased region" description="Low complexity" evidence="1">
    <location>
        <begin position="116"/>
        <end position="125"/>
    </location>
</feature>
<comment type="caution">
    <text evidence="2">The sequence shown here is derived from an EMBL/GenBank/DDBJ whole genome shotgun (WGS) entry which is preliminary data.</text>
</comment>
<accession>A0ABS2NW18</accession>
<dbReference type="EMBL" id="JAFBED010000001">
    <property type="protein sequence ID" value="MBM7618677.1"/>
    <property type="molecule type" value="Genomic_DNA"/>
</dbReference>
<reference evidence="2 3" key="1">
    <citation type="submission" date="2021-01" db="EMBL/GenBank/DDBJ databases">
        <title>Genomic Encyclopedia of Type Strains, Phase IV (KMG-IV): sequencing the most valuable type-strain genomes for metagenomic binning, comparative biology and taxonomic classification.</title>
        <authorList>
            <person name="Goeker M."/>
        </authorList>
    </citation>
    <scope>NUCLEOTIDE SEQUENCE [LARGE SCALE GENOMIC DNA]</scope>
    <source>
        <strain evidence="2 3">DSM 25879</strain>
    </source>
</reference>
<evidence type="ECO:0000313" key="2">
    <source>
        <dbReference type="EMBL" id="MBM7618677.1"/>
    </source>
</evidence>
<feature type="region of interest" description="Disordered" evidence="1">
    <location>
        <begin position="86"/>
        <end position="133"/>
    </location>
</feature>
<evidence type="ECO:0000313" key="3">
    <source>
        <dbReference type="Proteomes" id="UP000737402"/>
    </source>
</evidence>
<organism evidence="2 3">
    <name type="scientific">Sutcliffiella tianshenii</name>
    <dbReference type="NCBI Taxonomy" id="1463404"/>
    <lineage>
        <taxon>Bacteria</taxon>
        <taxon>Bacillati</taxon>
        <taxon>Bacillota</taxon>
        <taxon>Bacilli</taxon>
        <taxon>Bacillales</taxon>
        <taxon>Bacillaceae</taxon>
        <taxon>Sutcliffiella</taxon>
    </lineage>
</organism>
<gene>
    <name evidence="2" type="ORF">JOC95_000519</name>
</gene>
<proteinExistence type="predicted"/>
<evidence type="ECO:0000256" key="1">
    <source>
        <dbReference type="SAM" id="MobiDB-lite"/>
    </source>
</evidence>
<dbReference type="Proteomes" id="UP000737402">
    <property type="component" value="Unassembled WGS sequence"/>
</dbReference>
<sequence>MKPPGFSGGFIIFRSIFCLRSVQATKFPSGLHLLNLLRSIILICGEKPALYAQKNDYMHKKSDLRSKTEQICTIRMIRHISPRHAFQGTPRQATTPHAMPPHAMPPHTMRHHAHPNQHPLQTTLLPPTPKNPP</sequence>